<dbReference type="SUPFAM" id="SSF55347">
    <property type="entry name" value="Glyceraldehyde-3-phosphate dehydrogenase-like, C-terminal domain"/>
    <property type="match status" value="1"/>
</dbReference>
<dbReference type="Pfam" id="PF02781">
    <property type="entry name" value="G6PD_C"/>
    <property type="match status" value="1"/>
</dbReference>
<dbReference type="HAMAP" id="MF_00966">
    <property type="entry name" value="G6PD"/>
    <property type="match status" value="1"/>
</dbReference>
<dbReference type="Gene3D" id="3.40.50.720">
    <property type="entry name" value="NAD(P)-binding Rossmann-like Domain"/>
    <property type="match status" value="1"/>
</dbReference>
<keyword evidence="4 7" id="KW-0521">NADP</keyword>
<dbReference type="Proteomes" id="UP000285773">
    <property type="component" value="Unassembled WGS sequence"/>
</dbReference>
<dbReference type="GO" id="GO:0005829">
    <property type="term" value="C:cytosol"/>
    <property type="evidence" value="ECO:0007669"/>
    <property type="project" value="TreeGrafter"/>
</dbReference>
<evidence type="ECO:0000256" key="1">
    <source>
        <dbReference type="ARBA" id="ARBA00004937"/>
    </source>
</evidence>
<gene>
    <name evidence="7" type="primary">zwf</name>
    <name evidence="10" type="ORF">DW820_02995</name>
</gene>
<dbReference type="EMBL" id="QSIO01000001">
    <property type="protein sequence ID" value="RHC96107.1"/>
    <property type="molecule type" value="Genomic_DNA"/>
</dbReference>
<dbReference type="EC" id="1.1.1.49" evidence="7"/>
<dbReference type="UniPathway" id="UPA00115">
    <property type="reaction ID" value="UER00408"/>
</dbReference>
<evidence type="ECO:0000259" key="8">
    <source>
        <dbReference type="Pfam" id="PF00479"/>
    </source>
</evidence>
<protein>
    <recommendedName>
        <fullName evidence="7">Glucose-6-phosphate 1-dehydrogenase</fullName>
        <shortName evidence="7">G6PD</shortName>
        <ecNumber evidence="7">1.1.1.49</ecNumber>
    </recommendedName>
</protein>
<keyword evidence="5 7" id="KW-0560">Oxidoreductase</keyword>
<dbReference type="RefSeq" id="WP_118095412.1">
    <property type="nucleotide sequence ID" value="NZ_JASHFD010000001.1"/>
</dbReference>
<dbReference type="GO" id="GO:0009051">
    <property type="term" value="P:pentose-phosphate shunt, oxidative branch"/>
    <property type="evidence" value="ECO:0007669"/>
    <property type="project" value="TreeGrafter"/>
</dbReference>
<keyword evidence="3 7" id="KW-0313">Glucose metabolism</keyword>
<dbReference type="GO" id="GO:0004345">
    <property type="term" value="F:glucose-6-phosphate dehydrogenase activity"/>
    <property type="evidence" value="ECO:0007669"/>
    <property type="project" value="UniProtKB-UniRule"/>
</dbReference>
<dbReference type="PANTHER" id="PTHR23429:SF0">
    <property type="entry name" value="GLUCOSE-6-PHOSPHATE 1-DEHYDROGENASE"/>
    <property type="match status" value="1"/>
</dbReference>
<feature type="binding site" evidence="7">
    <location>
        <position position="215"/>
    </location>
    <ligand>
        <name>substrate</name>
    </ligand>
</feature>
<feature type="binding site" evidence="7">
    <location>
        <position position="344"/>
    </location>
    <ligand>
        <name>substrate</name>
    </ligand>
</feature>
<proteinExistence type="inferred from homology"/>
<dbReference type="GO" id="GO:0050661">
    <property type="term" value="F:NADP binding"/>
    <property type="evidence" value="ECO:0007669"/>
    <property type="project" value="UniProtKB-UniRule"/>
</dbReference>
<comment type="pathway">
    <text evidence="1 7">Carbohydrate degradation; pentose phosphate pathway; D-ribulose 5-phosphate from D-glucose 6-phosphate (oxidative stage): step 1/3.</text>
</comment>
<accession>A0A414CM56</accession>
<feature type="binding site" evidence="7">
    <location>
        <position position="45"/>
    </location>
    <ligand>
        <name>NADP(+)</name>
        <dbReference type="ChEBI" id="CHEBI:58349"/>
    </ligand>
</feature>
<dbReference type="InterPro" id="IPR019796">
    <property type="entry name" value="G6P_DH_AS"/>
</dbReference>
<feature type="domain" description="Glucose-6-phosphate dehydrogenase NAD-binding" evidence="8">
    <location>
        <begin position="9"/>
        <end position="186"/>
    </location>
</feature>
<feature type="domain" description="Glucose-6-phosphate dehydrogenase C-terminal" evidence="9">
    <location>
        <begin position="189"/>
        <end position="480"/>
    </location>
</feature>
<feature type="binding site" evidence="7">
    <location>
        <position position="177"/>
    </location>
    <ligand>
        <name>substrate</name>
    </ligand>
</feature>
<comment type="catalytic activity">
    <reaction evidence="7">
        <text>D-glucose 6-phosphate + NADP(+) = 6-phospho-D-glucono-1,5-lactone + NADPH + H(+)</text>
        <dbReference type="Rhea" id="RHEA:15841"/>
        <dbReference type="ChEBI" id="CHEBI:15378"/>
        <dbReference type="ChEBI" id="CHEBI:57783"/>
        <dbReference type="ChEBI" id="CHEBI:57955"/>
        <dbReference type="ChEBI" id="CHEBI:58349"/>
        <dbReference type="ChEBI" id="CHEBI:61548"/>
        <dbReference type="EC" id="1.1.1.49"/>
    </reaction>
</comment>
<evidence type="ECO:0000256" key="5">
    <source>
        <dbReference type="ARBA" id="ARBA00023002"/>
    </source>
</evidence>
<evidence type="ECO:0000256" key="2">
    <source>
        <dbReference type="ARBA" id="ARBA00009975"/>
    </source>
</evidence>
<dbReference type="GO" id="GO:0006006">
    <property type="term" value="P:glucose metabolic process"/>
    <property type="evidence" value="ECO:0007669"/>
    <property type="project" value="UniProtKB-KW"/>
</dbReference>
<evidence type="ECO:0000256" key="3">
    <source>
        <dbReference type="ARBA" id="ARBA00022526"/>
    </source>
</evidence>
<name>A0A414CM56_STRPA</name>
<dbReference type="PANTHER" id="PTHR23429">
    <property type="entry name" value="GLUCOSE-6-PHOSPHATE 1-DEHYDROGENASE G6PD"/>
    <property type="match status" value="1"/>
</dbReference>
<dbReference type="InterPro" id="IPR036291">
    <property type="entry name" value="NAD(P)-bd_dom_sf"/>
</dbReference>
<sequence length="488" mass="55853">MSSKVIVTIFGASGDLAKRKLYPSLFRLYKSGNLSKNFAVIGTARRPWSKEYFESVVVESITDLADSPQQAQEFASHFYYQSHDVNDTEHYIALRELQNSLDEKYQTEHNKVFFLSMAPQFFGTIAKHLKSEGIVDGQGFERLIVEKPFGTDLETASQLNKELEETFDEEQIFRIDHYLGKEMIQNIFAIRFGNLIFDNLWNRDFIDNIQITFAERLGVEERGGYYDHSGALRDMVQNHTLQLLSLLAMDKPATFTKDAIRAEKVKVFEQLHNPTDEELKKFFIRGQYHSGTIKGKKDISYRSEPNVDPESTTETYASGAFFVDSDRFRGVPFFFRTGKRLTQKGTMVNVVFKQTDSIFGHSLQPNVLTIYIQPNEGFSLSINGKEVGEKFSIAPISFDYETDATATGASPEPYEKLIFDVLNNDSTNYSHWHEVRASWQLIDRIEKLWAENGAPLYEYKSGSMGPTASDDLLAEYGAEWVWKPEPKN</sequence>
<reference evidence="10 11" key="1">
    <citation type="submission" date="2018-08" db="EMBL/GenBank/DDBJ databases">
        <title>A genome reference for cultivated species of the human gut microbiota.</title>
        <authorList>
            <person name="Zou Y."/>
            <person name="Xue W."/>
            <person name="Luo G."/>
        </authorList>
    </citation>
    <scope>NUCLEOTIDE SEQUENCE [LARGE SCALE GENOMIC DNA]</scope>
    <source>
        <strain evidence="10 11">AM33-3BH</strain>
    </source>
</reference>
<feature type="binding site" evidence="7">
    <location>
        <position position="147"/>
    </location>
    <ligand>
        <name>NADP(+)</name>
        <dbReference type="ChEBI" id="CHEBI:58349"/>
    </ligand>
</feature>
<evidence type="ECO:0000256" key="7">
    <source>
        <dbReference type="HAMAP-Rule" id="MF_00966"/>
    </source>
</evidence>
<keyword evidence="6 7" id="KW-0119">Carbohydrate metabolism</keyword>
<comment type="function">
    <text evidence="7">Catalyzes the oxidation of glucose 6-phosphate to 6-phosphogluconolactone.</text>
</comment>
<feature type="binding site" evidence="7">
    <location>
        <position position="234"/>
    </location>
    <ligand>
        <name>substrate</name>
    </ligand>
</feature>
<organism evidence="10 11">
    <name type="scientific">Streptococcus parasanguinis</name>
    <dbReference type="NCBI Taxonomy" id="1318"/>
    <lineage>
        <taxon>Bacteria</taxon>
        <taxon>Bacillati</taxon>
        <taxon>Bacillota</taxon>
        <taxon>Bacilli</taxon>
        <taxon>Lactobacillales</taxon>
        <taxon>Streptococcaceae</taxon>
        <taxon>Streptococcus</taxon>
    </lineage>
</organism>
<comment type="caution">
    <text evidence="10">The sequence shown here is derived from an EMBL/GenBank/DDBJ whole genome shotgun (WGS) entry which is preliminary data.</text>
</comment>
<dbReference type="PRINTS" id="PR00079">
    <property type="entry name" value="G6PDHDRGNASE"/>
</dbReference>
<feature type="binding site" evidence="7">
    <location>
        <position position="181"/>
    </location>
    <ligand>
        <name>substrate</name>
    </ligand>
</feature>
<dbReference type="Pfam" id="PF00479">
    <property type="entry name" value="G6PD_N"/>
    <property type="match status" value="1"/>
</dbReference>
<feature type="binding site" evidence="7">
    <location>
        <begin position="11"/>
        <end position="18"/>
    </location>
    <ligand>
        <name>NADP(+)</name>
        <dbReference type="ChEBI" id="CHEBI:58349"/>
    </ligand>
</feature>
<evidence type="ECO:0000313" key="11">
    <source>
        <dbReference type="Proteomes" id="UP000285773"/>
    </source>
</evidence>
<dbReference type="PIRSF" id="PIRSF000110">
    <property type="entry name" value="G6PD"/>
    <property type="match status" value="1"/>
</dbReference>
<feature type="binding site" evidence="7">
    <location>
        <position position="339"/>
    </location>
    <ligand>
        <name>substrate</name>
    </ligand>
</feature>
<dbReference type="PROSITE" id="PS00069">
    <property type="entry name" value="G6P_DEHYDROGENASE"/>
    <property type="match status" value="1"/>
</dbReference>
<evidence type="ECO:0000256" key="6">
    <source>
        <dbReference type="ARBA" id="ARBA00023277"/>
    </source>
</evidence>
<dbReference type="InterPro" id="IPR001282">
    <property type="entry name" value="G6P_DH"/>
</dbReference>
<dbReference type="SUPFAM" id="SSF51735">
    <property type="entry name" value="NAD(P)-binding Rossmann-fold domains"/>
    <property type="match status" value="1"/>
</dbReference>
<evidence type="ECO:0000313" key="10">
    <source>
        <dbReference type="EMBL" id="RHC96107.1"/>
    </source>
</evidence>
<dbReference type="Gene3D" id="3.30.360.10">
    <property type="entry name" value="Dihydrodipicolinate Reductase, domain 2"/>
    <property type="match status" value="1"/>
</dbReference>
<dbReference type="AlphaFoldDB" id="A0A414CM56"/>
<comment type="similarity">
    <text evidence="2 7">Belongs to the glucose-6-phosphate dehydrogenase family.</text>
</comment>
<feature type="active site" description="Proton acceptor" evidence="7">
    <location>
        <position position="239"/>
    </location>
</feature>
<evidence type="ECO:0000256" key="4">
    <source>
        <dbReference type="ARBA" id="ARBA00022857"/>
    </source>
</evidence>
<dbReference type="InterPro" id="IPR022675">
    <property type="entry name" value="G6P_DH_C"/>
</dbReference>
<evidence type="ECO:0000259" key="9">
    <source>
        <dbReference type="Pfam" id="PF02781"/>
    </source>
</evidence>
<feature type="binding site" evidence="7">
    <location>
        <begin position="84"/>
        <end position="85"/>
    </location>
    <ligand>
        <name>NADP(+)</name>
        <dbReference type="ChEBI" id="CHEBI:58349"/>
    </ligand>
</feature>
<dbReference type="InterPro" id="IPR022674">
    <property type="entry name" value="G6P_DH_NAD-bd"/>
</dbReference>
<dbReference type="NCBIfam" id="TIGR00871">
    <property type="entry name" value="zwf"/>
    <property type="match status" value="1"/>
</dbReference>